<proteinExistence type="predicted"/>
<sequence length="581" mass="61812">MTPKGYSDSEHHEDVKVLHSMGYAQELTRRMGPFQNFAISFAIICIVAGGITAFPAALSAGGGGSIGYIWPLGSLFALLVAAAMAQVASSYPTAGGIYHWSSILGGRGFGWAAAWFNLLGLLFVVSSVNFGLFNLTRDLLLAQVLGMDVTNWTPSGEFSTGWWVQTAFITCVTVAQALLNHYYLRITTILTDWSGYIILATAVVLTLALLAFAPSLNFARLFTFTNFTGDSGGGVWPQAQVFLYVVALGLLHAVYTITGFDASAHTSEETRNAQREVPKGMIRSVWWSFLFGYFMVCAMVLALPDQTDASGTVTDGVAAAAKQGWASFNWLIQVSAMPFILKAAIIIGIVVSNFLCALAGLTSCSRMMFAFARDGGLPMSNVLKQVSPTYRTPGAAIWVGGALSIVATLYGGAFLVLSTGCAVFLYLSYLMPIGAALKGELGGEWTNKGPFNLKSASIPVAVLAILGCALLIFVGVQPPQEKVGYLIVLMILALTAFWFAMEGKMAVGAVFAALTVAIVYYFWRDPESNFGLWAAVVVAVVMAALLVVLRGKRFAGPPVGDEIAKRRAEIAAAEAAIAQGS</sequence>
<accession>A0ACC5R5W8</accession>
<keyword evidence="2" id="KW-1185">Reference proteome</keyword>
<reference evidence="1" key="1">
    <citation type="submission" date="2021-01" db="EMBL/GenBank/DDBJ databases">
        <authorList>
            <person name="Sun Q."/>
        </authorList>
    </citation>
    <scope>NUCLEOTIDE SEQUENCE</scope>
    <source>
        <strain evidence="1">YIM B02566</strain>
    </source>
</reference>
<name>A0ACC5R5W8_9HYPH</name>
<protein>
    <submittedName>
        <fullName evidence="1">Amino acid permease</fullName>
    </submittedName>
</protein>
<dbReference type="Proteomes" id="UP000616151">
    <property type="component" value="Unassembled WGS sequence"/>
</dbReference>
<comment type="caution">
    <text evidence="1">The sequence shown here is derived from an EMBL/GenBank/DDBJ whole genome shotgun (WGS) entry which is preliminary data.</text>
</comment>
<evidence type="ECO:0000313" key="2">
    <source>
        <dbReference type="Proteomes" id="UP000616151"/>
    </source>
</evidence>
<gene>
    <name evidence="1" type="ORF">JHL16_16885</name>
</gene>
<dbReference type="EMBL" id="JAENHL010000007">
    <property type="protein sequence ID" value="MBK1868036.1"/>
    <property type="molecule type" value="Genomic_DNA"/>
</dbReference>
<evidence type="ECO:0000313" key="1">
    <source>
        <dbReference type="EMBL" id="MBK1868036.1"/>
    </source>
</evidence>
<organism evidence="1 2">
    <name type="scientific">Taklimakanibacter albus</name>
    <dbReference type="NCBI Taxonomy" id="2800327"/>
    <lineage>
        <taxon>Bacteria</taxon>
        <taxon>Pseudomonadati</taxon>
        <taxon>Pseudomonadota</taxon>
        <taxon>Alphaproteobacteria</taxon>
        <taxon>Hyphomicrobiales</taxon>
        <taxon>Aestuariivirgaceae</taxon>
        <taxon>Taklimakanibacter</taxon>
    </lineage>
</organism>